<dbReference type="EMBL" id="JAAOCA010000050">
    <property type="protein sequence ID" value="MBD1602056.1"/>
    <property type="molecule type" value="Genomic_DNA"/>
</dbReference>
<organism evidence="10 11">
    <name type="scientific">Pseudomonas typographi</name>
    <dbReference type="NCBI Taxonomy" id="2715964"/>
    <lineage>
        <taxon>Bacteria</taxon>
        <taxon>Pseudomonadati</taxon>
        <taxon>Pseudomonadota</taxon>
        <taxon>Gammaproteobacteria</taxon>
        <taxon>Pseudomonadales</taxon>
        <taxon>Pseudomonadaceae</taxon>
        <taxon>Pseudomonas</taxon>
    </lineage>
</organism>
<dbReference type="EC" id="1.-.-.-" evidence="8"/>
<evidence type="ECO:0000256" key="1">
    <source>
        <dbReference type="ARBA" id="ARBA00001917"/>
    </source>
</evidence>
<dbReference type="Proteomes" id="UP000805841">
    <property type="component" value="Unassembled WGS sequence"/>
</dbReference>
<protein>
    <recommendedName>
        <fullName evidence="8">Putative NAD(P)H nitroreductase</fullName>
        <ecNumber evidence="8">1.-.-.-</ecNumber>
    </recommendedName>
</protein>
<dbReference type="Gene3D" id="3.40.109.10">
    <property type="entry name" value="NADH Oxidase"/>
    <property type="match status" value="1"/>
</dbReference>
<evidence type="ECO:0000256" key="7">
    <source>
        <dbReference type="ARBA" id="ARBA00023027"/>
    </source>
</evidence>
<keyword evidence="4 8" id="KW-0288">FMN</keyword>
<dbReference type="SUPFAM" id="SSF55469">
    <property type="entry name" value="FMN-dependent nitroreductase-like"/>
    <property type="match status" value="1"/>
</dbReference>
<evidence type="ECO:0000256" key="4">
    <source>
        <dbReference type="ARBA" id="ARBA00022643"/>
    </source>
</evidence>
<reference evidence="10 11" key="1">
    <citation type="journal article" date="2020" name="Insects">
        <title>Bacteria Belonging to Pseudomonas typographi sp. nov. from the Bark Beetle Ips typographus Have Genomic Potential to Aid in the Host Ecology.</title>
        <authorList>
            <person name="Peral-Aranega E."/>
            <person name="Saati-Santamaria Z."/>
            <person name="Kolarik M."/>
            <person name="Rivas R."/>
            <person name="Garcia-Fraile P."/>
        </authorList>
    </citation>
    <scope>NUCLEOTIDE SEQUENCE [LARGE SCALE GENOMIC DNA]</scope>
    <source>
        <strain evidence="10 11">CA3A</strain>
    </source>
</reference>
<evidence type="ECO:0000256" key="3">
    <source>
        <dbReference type="ARBA" id="ARBA00022630"/>
    </source>
</evidence>
<keyword evidence="3 8" id="KW-0285">Flavoprotein</keyword>
<dbReference type="InterPro" id="IPR052530">
    <property type="entry name" value="NAD(P)H_nitroreductase"/>
</dbReference>
<evidence type="ECO:0000313" key="11">
    <source>
        <dbReference type="Proteomes" id="UP000805841"/>
    </source>
</evidence>
<keyword evidence="6 8" id="KW-0560">Oxidoreductase</keyword>
<dbReference type="PIRSF" id="PIRSF000232">
    <property type="entry name" value="YdjA"/>
    <property type="match status" value="1"/>
</dbReference>
<evidence type="ECO:0000256" key="8">
    <source>
        <dbReference type="PIRNR" id="PIRNR000232"/>
    </source>
</evidence>
<dbReference type="InterPro" id="IPR026021">
    <property type="entry name" value="YdjA-like"/>
</dbReference>
<sequence>MDALELLQQRVSAGRLVAPAPTAEQREVLFQAAMRAPDHKLLRPWRFLTVEGERLRALGELFAEAAQHQGGEVDPAVLEKARNNPLRAPLVVVAIACLRAHPKVPPSEQLLAAGCAAHSLLLAAYAQGIGGMWRSGELSFSPHVAKGLGLAVNEQIIGFIYLGTPEKPARPAAPVELAPFVSPW</sequence>
<keyword evidence="5 8" id="KW-0521">NADP</keyword>
<accession>A0ABR7Z923</accession>
<dbReference type="PANTHER" id="PTHR43821:SF1">
    <property type="entry name" value="NAD(P)H NITROREDUCTASE YDJA-RELATED"/>
    <property type="match status" value="1"/>
</dbReference>
<evidence type="ECO:0000256" key="6">
    <source>
        <dbReference type="ARBA" id="ARBA00023002"/>
    </source>
</evidence>
<dbReference type="CDD" id="cd02135">
    <property type="entry name" value="YdjA-like"/>
    <property type="match status" value="1"/>
</dbReference>
<evidence type="ECO:0000256" key="2">
    <source>
        <dbReference type="ARBA" id="ARBA00007118"/>
    </source>
</evidence>
<dbReference type="RefSeq" id="WP_190426421.1">
    <property type="nucleotide sequence ID" value="NZ_JAAOCA010000050.1"/>
</dbReference>
<dbReference type="InterPro" id="IPR000415">
    <property type="entry name" value="Nitroreductase-like"/>
</dbReference>
<comment type="caution">
    <text evidence="10">The sequence shown here is derived from an EMBL/GenBank/DDBJ whole genome shotgun (WGS) entry which is preliminary data.</text>
</comment>
<proteinExistence type="inferred from homology"/>
<evidence type="ECO:0000313" key="10">
    <source>
        <dbReference type="EMBL" id="MBD1602056.1"/>
    </source>
</evidence>
<comment type="similarity">
    <text evidence="2 8">Belongs to the nitroreductase family.</text>
</comment>
<dbReference type="Pfam" id="PF00881">
    <property type="entry name" value="Nitroreductase"/>
    <property type="match status" value="1"/>
</dbReference>
<keyword evidence="7 8" id="KW-0520">NAD</keyword>
<gene>
    <name evidence="10" type="ORF">HAQ05_25590</name>
</gene>
<evidence type="ECO:0000259" key="9">
    <source>
        <dbReference type="Pfam" id="PF00881"/>
    </source>
</evidence>
<dbReference type="PANTHER" id="PTHR43821">
    <property type="entry name" value="NAD(P)H NITROREDUCTASE YDJA-RELATED"/>
    <property type="match status" value="1"/>
</dbReference>
<evidence type="ECO:0000256" key="5">
    <source>
        <dbReference type="ARBA" id="ARBA00022857"/>
    </source>
</evidence>
<feature type="domain" description="Nitroreductase" evidence="9">
    <location>
        <begin position="19"/>
        <end position="163"/>
    </location>
</feature>
<keyword evidence="11" id="KW-1185">Reference proteome</keyword>
<name>A0ABR7Z923_9PSED</name>
<dbReference type="InterPro" id="IPR029479">
    <property type="entry name" value="Nitroreductase"/>
</dbReference>
<comment type="cofactor">
    <cofactor evidence="1 8">
        <name>FMN</name>
        <dbReference type="ChEBI" id="CHEBI:58210"/>
    </cofactor>
</comment>